<feature type="binding site" evidence="2">
    <location>
        <position position="73"/>
    </location>
    <ligand>
        <name>substrate</name>
    </ligand>
</feature>
<name>A0A1F7GBQ9_9BACT</name>
<evidence type="ECO:0000256" key="2">
    <source>
        <dbReference type="PIRSR" id="PIRSR613078-2"/>
    </source>
</evidence>
<dbReference type="EMBL" id="MFZG01000026">
    <property type="protein sequence ID" value="OGK16195.1"/>
    <property type="molecule type" value="Genomic_DNA"/>
</dbReference>
<dbReference type="InterPro" id="IPR029033">
    <property type="entry name" value="His_PPase_superfam"/>
</dbReference>
<dbReference type="InterPro" id="IPR013078">
    <property type="entry name" value="His_Pase_superF_clade-1"/>
</dbReference>
<evidence type="ECO:0000313" key="4">
    <source>
        <dbReference type="Proteomes" id="UP000177208"/>
    </source>
</evidence>
<dbReference type="Gene3D" id="3.40.50.1240">
    <property type="entry name" value="Phosphoglycerate mutase-like"/>
    <property type="match status" value="1"/>
</dbReference>
<proteinExistence type="predicted"/>
<organism evidence="3 4">
    <name type="scientific">Candidatus Roizmanbacteria bacterium RIFCSPHIGHO2_01_FULL_39_12c</name>
    <dbReference type="NCBI Taxonomy" id="1802031"/>
    <lineage>
        <taxon>Bacteria</taxon>
        <taxon>Candidatus Roizmaniibacteriota</taxon>
    </lineage>
</organism>
<accession>A0A1F7GBQ9</accession>
<dbReference type="SUPFAM" id="SSF53254">
    <property type="entry name" value="Phosphoglycerate mutase-like"/>
    <property type="match status" value="1"/>
</dbReference>
<gene>
    <name evidence="3" type="ORF">A2774_04950</name>
</gene>
<dbReference type="GO" id="GO:0016787">
    <property type="term" value="F:hydrolase activity"/>
    <property type="evidence" value="ECO:0007669"/>
    <property type="project" value="UniProtKB-KW"/>
</dbReference>
<sequence>MQYAEKNSKYIILVRHGEPDNPKKIVYNLDEVMGKGNEIRITKYGKKQLRALGKVITKKGFKIVRILHSNQTRAVESAKSLNEILKVKGFQEEKRLSDVYAPGGYLEGMKMAELRQRPGDAYSPRWKKYNHETPPQIYTRFNQVFLDVVNTLDLGETAILVSHGDPIAWFVNYKIAGKFPDPEKLRNLTYPNQGQGIVLALNAQNKVLKYYFLQDPELLSGKSY</sequence>
<dbReference type="CDD" id="cd07067">
    <property type="entry name" value="HP_PGM_like"/>
    <property type="match status" value="1"/>
</dbReference>
<dbReference type="Proteomes" id="UP000177208">
    <property type="component" value="Unassembled WGS sequence"/>
</dbReference>
<dbReference type="PANTHER" id="PTHR20935:SF0">
    <property type="entry name" value="SERINE_THREONINE-PROTEIN PHOSPHATASE PGAM5, MITOCHONDRIAL"/>
    <property type="match status" value="1"/>
</dbReference>
<comment type="caution">
    <text evidence="3">The sequence shown here is derived from an EMBL/GenBank/DDBJ whole genome shotgun (WGS) entry which is preliminary data.</text>
</comment>
<keyword evidence="1" id="KW-0378">Hydrolase</keyword>
<reference evidence="3 4" key="1">
    <citation type="journal article" date="2016" name="Nat. Commun.">
        <title>Thousands of microbial genomes shed light on interconnected biogeochemical processes in an aquifer system.</title>
        <authorList>
            <person name="Anantharaman K."/>
            <person name="Brown C.T."/>
            <person name="Hug L.A."/>
            <person name="Sharon I."/>
            <person name="Castelle C.J."/>
            <person name="Probst A.J."/>
            <person name="Thomas B.C."/>
            <person name="Singh A."/>
            <person name="Wilkins M.J."/>
            <person name="Karaoz U."/>
            <person name="Brodie E.L."/>
            <person name="Williams K.H."/>
            <person name="Hubbard S.S."/>
            <person name="Banfield J.F."/>
        </authorList>
    </citation>
    <scope>NUCLEOTIDE SEQUENCE [LARGE SCALE GENOMIC DNA]</scope>
</reference>
<protein>
    <recommendedName>
        <fullName evidence="5">Phosphoglycerate mutase</fullName>
    </recommendedName>
</protein>
<dbReference type="InterPro" id="IPR051021">
    <property type="entry name" value="Mito_Ser/Thr_phosphatase"/>
</dbReference>
<evidence type="ECO:0008006" key="5">
    <source>
        <dbReference type="Google" id="ProtNLM"/>
    </source>
</evidence>
<evidence type="ECO:0000313" key="3">
    <source>
        <dbReference type="EMBL" id="OGK16195.1"/>
    </source>
</evidence>
<dbReference type="PANTHER" id="PTHR20935">
    <property type="entry name" value="PHOSPHOGLYCERATE MUTASE-RELATED"/>
    <property type="match status" value="1"/>
</dbReference>
<evidence type="ECO:0000256" key="1">
    <source>
        <dbReference type="ARBA" id="ARBA00022801"/>
    </source>
</evidence>
<dbReference type="Pfam" id="PF00300">
    <property type="entry name" value="His_Phos_1"/>
    <property type="match status" value="1"/>
</dbReference>
<feature type="binding site" evidence="2">
    <location>
        <begin position="15"/>
        <end position="28"/>
    </location>
    <ligand>
        <name>substrate</name>
    </ligand>
</feature>
<dbReference type="AlphaFoldDB" id="A0A1F7GBQ9"/>